<evidence type="ECO:0000256" key="7">
    <source>
        <dbReference type="ARBA" id="ARBA00022989"/>
    </source>
</evidence>
<keyword evidence="11" id="KW-0969">Cilium</keyword>
<feature type="transmembrane region" description="Helical" evidence="9">
    <location>
        <begin position="178"/>
        <end position="197"/>
    </location>
</feature>
<evidence type="ECO:0000256" key="2">
    <source>
        <dbReference type="ARBA" id="ARBA00008038"/>
    </source>
</evidence>
<keyword evidence="8 9" id="KW-0472">Membrane</keyword>
<keyword evidence="6" id="KW-0283">Flagellar rotation</keyword>
<comment type="similarity">
    <text evidence="2">Belongs to the MotA family.</text>
</comment>
<dbReference type="Proteomes" id="UP000628984">
    <property type="component" value="Unassembled WGS sequence"/>
</dbReference>
<feature type="domain" description="MotA/TolQ/ExbB proton channel" evidence="10">
    <location>
        <begin position="99"/>
        <end position="216"/>
    </location>
</feature>
<reference evidence="11" key="1">
    <citation type="journal article" date="2014" name="Int. J. Syst. Evol. Microbiol.">
        <title>Complete genome sequence of Corynebacterium casei LMG S-19264T (=DSM 44701T), isolated from a smear-ripened cheese.</title>
        <authorList>
            <consortium name="US DOE Joint Genome Institute (JGI-PGF)"/>
            <person name="Walter F."/>
            <person name="Albersmeier A."/>
            <person name="Kalinowski J."/>
            <person name="Ruckert C."/>
        </authorList>
    </citation>
    <scope>NUCLEOTIDE SEQUENCE</scope>
    <source>
        <strain evidence="11">KCTC 23714</strain>
    </source>
</reference>
<evidence type="ECO:0000256" key="4">
    <source>
        <dbReference type="ARBA" id="ARBA00022475"/>
    </source>
</evidence>
<evidence type="ECO:0000313" key="12">
    <source>
        <dbReference type="Proteomes" id="UP000628984"/>
    </source>
</evidence>
<proteinExistence type="inferred from homology"/>
<reference evidence="11" key="2">
    <citation type="submission" date="2020-09" db="EMBL/GenBank/DDBJ databases">
        <authorList>
            <person name="Sun Q."/>
            <person name="Kim S."/>
        </authorList>
    </citation>
    <scope>NUCLEOTIDE SEQUENCE</scope>
    <source>
        <strain evidence="11">KCTC 23714</strain>
    </source>
</reference>
<evidence type="ECO:0000256" key="5">
    <source>
        <dbReference type="ARBA" id="ARBA00022692"/>
    </source>
</evidence>
<comment type="caution">
    <text evidence="11">The sequence shown here is derived from an EMBL/GenBank/DDBJ whole genome shotgun (WGS) entry which is preliminary data.</text>
</comment>
<feature type="transmembrane region" description="Helical" evidence="9">
    <location>
        <begin position="7"/>
        <end position="27"/>
    </location>
</feature>
<evidence type="ECO:0000256" key="8">
    <source>
        <dbReference type="ARBA" id="ARBA00023136"/>
    </source>
</evidence>
<dbReference type="GO" id="GO:0071978">
    <property type="term" value="P:bacterial-type flagellum-dependent swarming motility"/>
    <property type="evidence" value="ECO:0007669"/>
    <property type="project" value="InterPro"/>
</dbReference>
<accession>A0A918MI08</accession>
<evidence type="ECO:0000256" key="3">
    <source>
        <dbReference type="ARBA" id="ARBA00022448"/>
    </source>
</evidence>
<keyword evidence="11" id="KW-0282">Flagellum</keyword>
<dbReference type="InterPro" id="IPR002898">
    <property type="entry name" value="MotA_ExbB_proton_chnl"/>
</dbReference>
<keyword evidence="3" id="KW-0813">Transport</keyword>
<comment type="subcellular location">
    <subcellularLocation>
        <location evidence="1">Cell membrane</location>
        <topology evidence="1">Multi-pass membrane protein</topology>
    </subcellularLocation>
</comment>
<dbReference type="InterPro" id="IPR047055">
    <property type="entry name" value="MotA-like"/>
</dbReference>
<dbReference type="Pfam" id="PF01618">
    <property type="entry name" value="MotA_ExbB"/>
    <property type="match status" value="1"/>
</dbReference>
<dbReference type="RefSeq" id="WP_189632594.1">
    <property type="nucleotide sequence ID" value="NZ_BMYQ01000001.1"/>
</dbReference>
<evidence type="ECO:0000259" key="10">
    <source>
        <dbReference type="Pfam" id="PF01618"/>
    </source>
</evidence>
<name>A0A918MI08_9RHOB</name>
<keyword evidence="5 9" id="KW-0812">Transmembrane</keyword>
<dbReference type="AlphaFoldDB" id="A0A918MI08"/>
<dbReference type="PANTHER" id="PTHR30433">
    <property type="entry name" value="CHEMOTAXIS PROTEIN MOTA"/>
    <property type="match status" value="1"/>
</dbReference>
<dbReference type="EMBL" id="BMYQ01000001">
    <property type="protein sequence ID" value="GGW23892.1"/>
    <property type="molecule type" value="Genomic_DNA"/>
</dbReference>
<dbReference type="GO" id="GO:0005886">
    <property type="term" value="C:plasma membrane"/>
    <property type="evidence" value="ECO:0007669"/>
    <property type="project" value="UniProtKB-SubCell"/>
</dbReference>
<gene>
    <name evidence="11" type="primary">motA</name>
    <name evidence="11" type="ORF">GCM10011452_09040</name>
</gene>
<evidence type="ECO:0000256" key="6">
    <source>
        <dbReference type="ARBA" id="ARBA00022779"/>
    </source>
</evidence>
<keyword evidence="11" id="KW-0966">Cell projection</keyword>
<organism evidence="11 12">
    <name type="scientific">Gemmobacter lanyuensis</name>
    <dbReference type="NCBI Taxonomy" id="1054497"/>
    <lineage>
        <taxon>Bacteria</taxon>
        <taxon>Pseudomonadati</taxon>
        <taxon>Pseudomonadota</taxon>
        <taxon>Alphaproteobacteria</taxon>
        <taxon>Rhodobacterales</taxon>
        <taxon>Paracoccaceae</taxon>
        <taxon>Gemmobacter</taxon>
    </lineage>
</organism>
<feature type="transmembrane region" description="Helical" evidence="9">
    <location>
        <begin position="33"/>
        <end position="59"/>
    </location>
</feature>
<evidence type="ECO:0000256" key="9">
    <source>
        <dbReference type="SAM" id="Phobius"/>
    </source>
</evidence>
<sequence length="254" mass="27266">MDLATTIGFFGGILAVVGTMLTGGHIAPFVSMHGFIIVFVGGFFAVMYTAPMPVFLGSFKAMGTAFKKHDYEIGPLAKTLSELSAVARKDGLMALEGRQMPHKFVQSGLQMLIDGSDEHKMAEQLTQDIAAMKGRHTARQDVVKAWVELGPAYGMIGTLIGLVEMMGNMSDPTLVGKGMATALVGTMYGAIAANVFFGPMATKLKNNTNREVAYCEAAIEGLRSLSRSEAPRMIIYKLAVRLPPDQREELLAAA</sequence>
<dbReference type="PROSITE" id="PS01307">
    <property type="entry name" value="MOTA"/>
    <property type="match status" value="1"/>
</dbReference>
<protein>
    <submittedName>
        <fullName evidence="11">Flagellar motor protein MotA</fullName>
    </submittedName>
</protein>
<evidence type="ECO:0000313" key="11">
    <source>
        <dbReference type="EMBL" id="GGW23892.1"/>
    </source>
</evidence>
<dbReference type="InterPro" id="IPR000540">
    <property type="entry name" value="Flag_MotA_CS"/>
</dbReference>
<keyword evidence="7 9" id="KW-1133">Transmembrane helix</keyword>
<feature type="transmembrane region" description="Helical" evidence="9">
    <location>
        <begin position="145"/>
        <end position="166"/>
    </location>
</feature>
<keyword evidence="4" id="KW-1003">Cell membrane</keyword>
<dbReference type="GO" id="GO:0006935">
    <property type="term" value="P:chemotaxis"/>
    <property type="evidence" value="ECO:0007669"/>
    <property type="project" value="InterPro"/>
</dbReference>
<keyword evidence="12" id="KW-1185">Reference proteome</keyword>
<evidence type="ECO:0000256" key="1">
    <source>
        <dbReference type="ARBA" id="ARBA00004651"/>
    </source>
</evidence>